<evidence type="ECO:0000313" key="2">
    <source>
        <dbReference type="EMBL" id="KXS94567.1"/>
    </source>
</evidence>
<sequence>MERDTTTKPDQYYLRIAKTRDQALQLRLKVQHSHGKIKHCMRHFDQSRDAFMAAIRDTGALRDLQFESLKLLEDQLIMDSEALKEAVEELRAVHYDLSSLDFDLFCEEQKQHGAQNFLDRLLDSGQVAPSTIESMTVAPNAAAEESRFHPLLEEYFDALGDRSLLRERLELELPQEHGEKRLQRERLVDQEKTPSQSESEFEVELEKERKDLEVELEQLNNRVAELFKACLDAGLDPDPSKYARQSDNGSTISKHEGKIEHWLGQMDDPGENSTGSIDEESWAGVGTQSSIAHGSFATFDARSNTLSDGEEHRQPLDIFHAHKSQGRRSNGELNHDFHFEDSADLNRSISP</sequence>
<dbReference type="OrthoDB" id="3650539at2759"/>
<proteinExistence type="predicted"/>
<dbReference type="STRING" id="321146.A0A139GWJ0"/>
<dbReference type="AlphaFoldDB" id="A0A139GWJ0"/>
<keyword evidence="3" id="KW-1185">Reference proteome</keyword>
<evidence type="ECO:0000256" key="1">
    <source>
        <dbReference type="SAM" id="MobiDB-lite"/>
    </source>
</evidence>
<reference evidence="2 3" key="1">
    <citation type="submission" date="2015-07" db="EMBL/GenBank/DDBJ databases">
        <title>Comparative genomics of the Sigatoka disease complex on banana suggests a link between parallel evolutionary changes in Pseudocercospora fijiensis and Pseudocercospora eumusae and increased virulence on the banana host.</title>
        <authorList>
            <person name="Chang T.-C."/>
            <person name="Salvucci A."/>
            <person name="Crous P.W."/>
            <person name="Stergiopoulos I."/>
        </authorList>
    </citation>
    <scope>NUCLEOTIDE SEQUENCE [LARGE SCALE GENOMIC DNA]</scope>
    <source>
        <strain evidence="2 3">CBS 114824</strain>
    </source>
</reference>
<gene>
    <name evidence="2" type="ORF">AC578_7523</name>
</gene>
<dbReference type="Proteomes" id="UP000070133">
    <property type="component" value="Unassembled WGS sequence"/>
</dbReference>
<evidence type="ECO:0000313" key="3">
    <source>
        <dbReference type="Proteomes" id="UP000070133"/>
    </source>
</evidence>
<feature type="region of interest" description="Disordered" evidence="1">
    <location>
        <begin position="322"/>
        <end position="351"/>
    </location>
</feature>
<feature type="compositionally biased region" description="Basic and acidic residues" evidence="1">
    <location>
        <begin position="182"/>
        <end position="192"/>
    </location>
</feature>
<name>A0A139GWJ0_9PEZI</name>
<dbReference type="EMBL" id="LFZN01000278">
    <property type="protein sequence ID" value="KXS94567.1"/>
    <property type="molecule type" value="Genomic_DNA"/>
</dbReference>
<feature type="compositionally biased region" description="Basic and acidic residues" evidence="1">
    <location>
        <begin position="329"/>
        <end position="341"/>
    </location>
</feature>
<accession>A0A139GWJ0</accession>
<protein>
    <submittedName>
        <fullName evidence="2">Uncharacterized protein</fullName>
    </submittedName>
</protein>
<comment type="caution">
    <text evidence="2">The sequence shown here is derived from an EMBL/GenBank/DDBJ whole genome shotgun (WGS) entry which is preliminary data.</text>
</comment>
<feature type="region of interest" description="Disordered" evidence="1">
    <location>
        <begin position="182"/>
        <end position="204"/>
    </location>
</feature>
<organism evidence="2 3">
    <name type="scientific">Pseudocercospora eumusae</name>
    <dbReference type="NCBI Taxonomy" id="321146"/>
    <lineage>
        <taxon>Eukaryota</taxon>
        <taxon>Fungi</taxon>
        <taxon>Dikarya</taxon>
        <taxon>Ascomycota</taxon>
        <taxon>Pezizomycotina</taxon>
        <taxon>Dothideomycetes</taxon>
        <taxon>Dothideomycetidae</taxon>
        <taxon>Mycosphaerellales</taxon>
        <taxon>Mycosphaerellaceae</taxon>
        <taxon>Pseudocercospora</taxon>
    </lineage>
</organism>